<dbReference type="HOGENOM" id="CLU_840141_0_0_1"/>
<dbReference type="OrthoDB" id="7972392at2759"/>
<dbReference type="InParanoid" id="T1F768"/>
<reference evidence="3" key="3">
    <citation type="submission" date="2015-06" db="UniProtKB">
        <authorList>
            <consortium name="EnsemblMetazoa"/>
        </authorList>
    </citation>
    <scope>IDENTIFICATION</scope>
</reference>
<accession>T1F768</accession>
<dbReference type="EMBL" id="KB096633">
    <property type="protein sequence ID" value="ESO03448.1"/>
    <property type="molecule type" value="Genomic_DNA"/>
</dbReference>
<evidence type="ECO:0000313" key="2">
    <source>
        <dbReference type="EMBL" id="ESO03448.1"/>
    </source>
</evidence>
<dbReference type="EMBL" id="AMQM01004694">
    <property type="status" value="NOT_ANNOTATED_CDS"/>
    <property type="molecule type" value="Genomic_DNA"/>
</dbReference>
<dbReference type="InterPro" id="IPR002181">
    <property type="entry name" value="Fibrinogen_a/b/g_C_dom"/>
</dbReference>
<dbReference type="InterPro" id="IPR036056">
    <property type="entry name" value="Fibrinogen-like_C"/>
</dbReference>
<dbReference type="GO" id="GO:0005615">
    <property type="term" value="C:extracellular space"/>
    <property type="evidence" value="ECO:0000318"/>
    <property type="project" value="GO_Central"/>
</dbReference>
<dbReference type="SUPFAM" id="SSF56496">
    <property type="entry name" value="Fibrinogen C-terminal domain-like"/>
    <property type="match status" value="1"/>
</dbReference>
<dbReference type="EnsemblMetazoa" id="HelroT173745">
    <property type="protein sequence ID" value="HelroP173745"/>
    <property type="gene ID" value="HelroG173745"/>
</dbReference>
<evidence type="ECO:0000259" key="1">
    <source>
        <dbReference type="SMART" id="SM00186"/>
    </source>
</evidence>
<keyword evidence="4" id="KW-1185">Reference proteome</keyword>
<organism evidence="3 4">
    <name type="scientific">Helobdella robusta</name>
    <name type="common">Californian leech</name>
    <dbReference type="NCBI Taxonomy" id="6412"/>
    <lineage>
        <taxon>Eukaryota</taxon>
        <taxon>Metazoa</taxon>
        <taxon>Spiralia</taxon>
        <taxon>Lophotrochozoa</taxon>
        <taxon>Annelida</taxon>
        <taxon>Clitellata</taxon>
        <taxon>Hirudinea</taxon>
        <taxon>Rhynchobdellida</taxon>
        <taxon>Glossiphoniidae</taxon>
        <taxon>Helobdella</taxon>
    </lineage>
</organism>
<evidence type="ECO:0000313" key="3">
    <source>
        <dbReference type="EnsemblMetazoa" id="HelroP173745"/>
    </source>
</evidence>
<dbReference type="CTD" id="20204667"/>
<feature type="domain" description="Fibrinogen C-terminal" evidence="1">
    <location>
        <begin position="122"/>
        <end position="320"/>
    </location>
</feature>
<reference evidence="4" key="1">
    <citation type="submission" date="2012-12" db="EMBL/GenBank/DDBJ databases">
        <authorList>
            <person name="Hellsten U."/>
            <person name="Grimwood J."/>
            <person name="Chapman J.A."/>
            <person name="Shapiro H."/>
            <person name="Aerts A."/>
            <person name="Otillar R.P."/>
            <person name="Terry A.Y."/>
            <person name="Boore J.L."/>
            <person name="Simakov O."/>
            <person name="Marletaz F."/>
            <person name="Cho S.-J."/>
            <person name="Edsinger-Gonzales E."/>
            <person name="Havlak P."/>
            <person name="Kuo D.-H."/>
            <person name="Larsson T."/>
            <person name="Lv J."/>
            <person name="Arendt D."/>
            <person name="Savage R."/>
            <person name="Osoegawa K."/>
            <person name="de Jong P."/>
            <person name="Lindberg D.R."/>
            <person name="Seaver E.C."/>
            <person name="Weisblat D.A."/>
            <person name="Putnam N.H."/>
            <person name="Grigoriev I.V."/>
            <person name="Rokhsar D.S."/>
        </authorList>
    </citation>
    <scope>NUCLEOTIDE SEQUENCE</scope>
</reference>
<evidence type="ECO:0000313" key="4">
    <source>
        <dbReference type="Proteomes" id="UP000015101"/>
    </source>
</evidence>
<reference evidence="2 4" key="2">
    <citation type="journal article" date="2013" name="Nature">
        <title>Insights into bilaterian evolution from three spiralian genomes.</title>
        <authorList>
            <person name="Simakov O."/>
            <person name="Marletaz F."/>
            <person name="Cho S.J."/>
            <person name="Edsinger-Gonzales E."/>
            <person name="Havlak P."/>
            <person name="Hellsten U."/>
            <person name="Kuo D.H."/>
            <person name="Larsson T."/>
            <person name="Lv J."/>
            <person name="Arendt D."/>
            <person name="Savage R."/>
            <person name="Osoegawa K."/>
            <person name="de Jong P."/>
            <person name="Grimwood J."/>
            <person name="Chapman J.A."/>
            <person name="Shapiro H."/>
            <person name="Aerts A."/>
            <person name="Otillar R.P."/>
            <person name="Terry A.Y."/>
            <person name="Boore J.L."/>
            <person name="Grigoriev I.V."/>
            <person name="Lindberg D.R."/>
            <person name="Seaver E.C."/>
            <person name="Weisblat D.A."/>
            <person name="Putnam N.H."/>
            <person name="Rokhsar D.S."/>
        </authorList>
    </citation>
    <scope>NUCLEOTIDE SEQUENCE</scope>
</reference>
<proteinExistence type="predicted"/>
<dbReference type="RefSeq" id="XP_009018596.1">
    <property type="nucleotide sequence ID" value="XM_009020348.1"/>
</dbReference>
<name>T1F768_HELRO</name>
<dbReference type="Pfam" id="PF00147">
    <property type="entry name" value="Fibrinogen_C"/>
    <property type="match status" value="1"/>
</dbReference>
<gene>
    <name evidence="3" type="primary">20204667</name>
    <name evidence="2" type="ORF">HELRODRAFT_173745</name>
</gene>
<dbReference type="InterPro" id="IPR050373">
    <property type="entry name" value="Fibrinogen_C-term_domain"/>
</dbReference>
<dbReference type="Proteomes" id="UP000015101">
    <property type="component" value="Unassembled WGS sequence"/>
</dbReference>
<dbReference type="PANTHER" id="PTHR19143:SF462">
    <property type="entry name" value="APPLE DOMAIN-CONTAINING PROTEIN"/>
    <property type="match status" value="1"/>
</dbReference>
<dbReference type="SMART" id="SM00186">
    <property type="entry name" value="FBG"/>
    <property type="match status" value="1"/>
</dbReference>
<dbReference type="PANTHER" id="PTHR19143">
    <property type="entry name" value="FIBRINOGEN/TENASCIN/ANGIOPOEITIN"/>
    <property type="match status" value="1"/>
</dbReference>
<dbReference type="InterPro" id="IPR014716">
    <property type="entry name" value="Fibrinogen_a/b/g_C_1"/>
</dbReference>
<dbReference type="KEGG" id="hro:HELRODRAFT_173745"/>
<sequence length="327" mass="36599">MANILASFIPFKLLKDILKYAANGIGSNTDDNLCSVEKPTSLVNIDIFSFYPLTIDEPTTAVIVCSSLCRYKESNQELCNGFNVRFDSRMCELYRYRPLKPVDSTRQVILPAYPLRSLIHEQSFNKSWSEFKSGFSVSGLTVLSDSESTNTVADTTNSGYSSDNKKTVDGYWLGNELLYRLTNKYRCGLHVLLNYSSSGEPVEYLHYDKFLIESELQNYKVKLPNCTGGGSSPKCVVGSTTGQAANFSTFDKDNVHVLPSATAVVNCPFVYSAGWWYADHPGILGRCGYTNFNTHDPYLLIHDGIESHKLSSTEMWIDCVDDDELFL</sequence>
<protein>
    <recommendedName>
        <fullName evidence="1">Fibrinogen C-terminal domain-containing protein</fullName>
    </recommendedName>
</protein>
<dbReference type="AlphaFoldDB" id="T1F768"/>
<dbReference type="GeneID" id="20204667"/>
<dbReference type="Gene3D" id="3.90.215.10">
    <property type="entry name" value="Gamma Fibrinogen, chain A, domain 1"/>
    <property type="match status" value="1"/>
</dbReference>